<dbReference type="EMBL" id="CP047650">
    <property type="protein sequence ID" value="QHI96627.1"/>
    <property type="molecule type" value="Genomic_DNA"/>
</dbReference>
<gene>
    <name evidence="1" type="ORF">GT347_00600</name>
</gene>
<proteinExistence type="predicted"/>
<name>A0A857IZ95_9BURK</name>
<evidence type="ECO:0000313" key="1">
    <source>
        <dbReference type="EMBL" id="QHI96627.1"/>
    </source>
</evidence>
<accession>A0A857IZ95</accession>
<keyword evidence="2" id="KW-1185">Reference proteome</keyword>
<reference evidence="1 2" key="1">
    <citation type="submission" date="2020-01" db="EMBL/GenBank/DDBJ databases">
        <title>Genome sequencing of strain KACC 21265.</title>
        <authorList>
            <person name="Heo J."/>
            <person name="Kim S.-J."/>
            <person name="Kim J.-S."/>
            <person name="Hong S.-B."/>
            <person name="Kwon S.-W."/>
        </authorList>
    </citation>
    <scope>NUCLEOTIDE SEQUENCE [LARGE SCALE GENOMIC DNA]</scope>
    <source>
        <strain evidence="1 2">KACC 21265</strain>
    </source>
</reference>
<dbReference type="KEGG" id="xyk:GT347_00600"/>
<organism evidence="1 2">
    <name type="scientific">Xylophilus rhododendri</name>
    <dbReference type="NCBI Taxonomy" id="2697032"/>
    <lineage>
        <taxon>Bacteria</taxon>
        <taxon>Pseudomonadati</taxon>
        <taxon>Pseudomonadota</taxon>
        <taxon>Betaproteobacteria</taxon>
        <taxon>Burkholderiales</taxon>
        <taxon>Xylophilus</taxon>
    </lineage>
</organism>
<dbReference type="Proteomes" id="UP000464787">
    <property type="component" value="Chromosome"/>
</dbReference>
<protein>
    <submittedName>
        <fullName evidence="1">Uncharacterized protein</fullName>
    </submittedName>
</protein>
<sequence>MVEALVALLVLCLGLLGLGQFMALQLRETRLANGRAMAMSHIDYLQAALSLNLIAPDNADPPEWKTLDQLGMPQDTALQGALAAVFRSAEDPAQVGIAMAWLADENAANAANALLPQTLRPGLDCPPLHLCHLVYVHS</sequence>
<evidence type="ECO:0000313" key="2">
    <source>
        <dbReference type="Proteomes" id="UP000464787"/>
    </source>
</evidence>
<dbReference type="AlphaFoldDB" id="A0A857IZ95"/>
<dbReference type="RefSeq" id="WP_160550145.1">
    <property type="nucleotide sequence ID" value="NZ_CP047650.1"/>
</dbReference>